<dbReference type="PROSITE" id="PS50213">
    <property type="entry name" value="FAS1"/>
    <property type="match status" value="2"/>
</dbReference>
<dbReference type="RefSeq" id="XP_018991679.1">
    <property type="nucleotide sequence ID" value="XM_019140528.1"/>
</dbReference>
<evidence type="ECO:0000313" key="4">
    <source>
        <dbReference type="EMBL" id="ODN76148.1"/>
    </source>
</evidence>
<keyword evidence="5" id="KW-1185">Reference proteome</keyword>
<feature type="chain" id="PRO_5009129179" description="FAS1 domain-containing protein" evidence="2">
    <location>
        <begin position="22"/>
        <end position="432"/>
    </location>
</feature>
<evidence type="ECO:0000313" key="5">
    <source>
        <dbReference type="Proteomes" id="UP000094065"/>
    </source>
</evidence>
<feature type="signal peptide" evidence="2">
    <location>
        <begin position="1"/>
        <end position="21"/>
    </location>
</feature>
<evidence type="ECO:0000259" key="3">
    <source>
        <dbReference type="PROSITE" id="PS50213"/>
    </source>
</evidence>
<dbReference type="GeneID" id="30157379"/>
<reference evidence="4 5" key="1">
    <citation type="submission" date="2016-06" db="EMBL/GenBank/DDBJ databases">
        <title>Evolution of pathogenesis and genome organization in the Tremellales.</title>
        <authorList>
            <person name="Cuomo C."/>
            <person name="Litvintseva A."/>
            <person name="Heitman J."/>
            <person name="Chen Y."/>
            <person name="Sun S."/>
            <person name="Springer D."/>
            <person name="Dromer F."/>
            <person name="Young S."/>
            <person name="Zeng Q."/>
            <person name="Chapman S."/>
            <person name="Gujja S."/>
            <person name="Saif S."/>
            <person name="Birren B."/>
        </authorList>
    </citation>
    <scope>NUCLEOTIDE SEQUENCE [LARGE SCALE GENOMIC DNA]</scope>
    <source>
        <strain evidence="4 5">CBS 6039</strain>
    </source>
</reference>
<feature type="domain" description="FAS1" evidence="3">
    <location>
        <begin position="29"/>
        <end position="191"/>
    </location>
</feature>
<dbReference type="InterPro" id="IPR036378">
    <property type="entry name" value="FAS1_dom_sf"/>
</dbReference>
<dbReference type="InterPro" id="IPR050904">
    <property type="entry name" value="Adhesion/Biosynth-related"/>
</dbReference>
<gene>
    <name evidence="4" type="ORF">L202_06070</name>
</gene>
<dbReference type="Gene3D" id="2.30.180.10">
    <property type="entry name" value="FAS1 domain"/>
    <property type="match status" value="2"/>
</dbReference>
<feature type="compositionally biased region" description="Low complexity" evidence="1">
    <location>
        <begin position="346"/>
        <end position="400"/>
    </location>
</feature>
<protein>
    <recommendedName>
        <fullName evidence="3">FAS1 domain-containing protein</fullName>
    </recommendedName>
</protein>
<dbReference type="PANTHER" id="PTHR10900">
    <property type="entry name" value="PERIOSTIN-RELATED"/>
    <property type="match status" value="1"/>
</dbReference>
<dbReference type="Pfam" id="PF02469">
    <property type="entry name" value="Fasciclin"/>
    <property type="match status" value="1"/>
</dbReference>
<name>A0A1E3HII2_9TREE</name>
<feature type="region of interest" description="Disordered" evidence="1">
    <location>
        <begin position="343"/>
        <end position="400"/>
    </location>
</feature>
<dbReference type="PANTHER" id="PTHR10900:SF77">
    <property type="entry name" value="FI19380P1"/>
    <property type="match status" value="1"/>
</dbReference>
<dbReference type="InterPro" id="IPR000782">
    <property type="entry name" value="FAS1_domain"/>
</dbReference>
<accession>A0A1E3HII2</accession>
<dbReference type="EMBL" id="AWGJ01000009">
    <property type="protein sequence ID" value="ODN76148.1"/>
    <property type="molecule type" value="Genomic_DNA"/>
</dbReference>
<dbReference type="OrthoDB" id="286301at2759"/>
<evidence type="ECO:0000256" key="2">
    <source>
        <dbReference type="SAM" id="SignalP"/>
    </source>
</evidence>
<proteinExistence type="predicted"/>
<comment type="caution">
    <text evidence="4">The sequence shown here is derived from an EMBL/GenBank/DDBJ whole genome shotgun (WGS) entry which is preliminary data.</text>
</comment>
<dbReference type="SMART" id="SM00554">
    <property type="entry name" value="FAS1"/>
    <property type="match status" value="2"/>
</dbReference>
<feature type="domain" description="FAS1" evidence="3">
    <location>
        <begin position="201"/>
        <end position="336"/>
    </location>
</feature>
<dbReference type="GO" id="GO:0005615">
    <property type="term" value="C:extracellular space"/>
    <property type="evidence" value="ECO:0007669"/>
    <property type="project" value="TreeGrafter"/>
</dbReference>
<dbReference type="AlphaFoldDB" id="A0A1E3HII2"/>
<dbReference type="SUPFAM" id="SSF82153">
    <property type="entry name" value="FAS1 domain"/>
    <property type="match status" value="2"/>
</dbReference>
<dbReference type="STRING" id="1295533.A0A1E3HII2"/>
<organism evidence="4 5">
    <name type="scientific">Cryptococcus amylolentus CBS 6039</name>
    <dbReference type="NCBI Taxonomy" id="1295533"/>
    <lineage>
        <taxon>Eukaryota</taxon>
        <taxon>Fungi</taxon>
        <taxon>Dikarya</taxon>
        <taxon>Basidiomycota</taxon>
        <taxon>Agaricomycotina</taxon>
        <taxon>Tremellomycetes</taxon>
        <taxon>Tremellales</taxon>
        <taxon>Cryptococcaceae</taxon>
        <taxon>Cryptococcus</taxon>
    </lineage>
</organism>
<evidence type="ECO:0000256" key="1">
    <source>
        <dbReference type="SAM" id="MobiDB-lite"/>
    </source>
</evidence>
<sequence length="432" mass="45877">MLFSHLTSAALLGASCYFASARPGTEGEYFDGLDSALNEAGLSLFWNALTVANQTDSGRDFIEALYSDDAYTFYPPVNSAWESSGLSNPEASEDLVSLLSYHLVEAHLNSSTDIAPPRTHTVAFTRLHSSTILLPGEQAQVIVLETAANRSVPQPWDNTSVLIRGDTWNATSQGNQFSYENLYVQPIDRILAVPSPLIKTLNTPNLALAAPDGALEFASLISSLGWNQTVEECHGCTFFVPVDDAFRSARVNSNYSNWSDAEKQAILRNHILNGTVAYSPLLKSGNVYVTAAGLPLTYLTAEDDTSFVSVGDYRAQFIRSDMALPNGVMHFINIVMQETNTDQGKADSAVSSASSSAEHATSTGAMGISGATSTSTASSTATSPASTQSGGSDSDSQDSAAFRSVSLPGNWGGVEGMMKMGVLVAFLGGLWL</sequence>
<keyword evidence="2" id="KW-0732">Signal</keyword>
<dbReference type="Proteomes" id="UP000094065">
    <property type="component" value="Unassembled WGS sequence"/>
</dbReference>